<dbReference type="PANTHER" id="PTHR33164:SF43">
    <property type="entry name" value="HTH-TYPE TRANSCRIPTIONAL REPRESSOR YETL"/>
    <property type="match status" value="1"/>
</dbReference>
<dbReference type="GO" id="GO:0003700">
    <property type="term" value="F:DNA-binding transcription factor activity"/>
    <property type="evidence" value="ECO:0007669"/>
    <property type="project" value="InterPro"/>
</dbReference>
<dbReference type="Gene3D" id="1.10.10.10">
    <property type="entry name" value="Winged helix-like DNA-binding domain superfamily/Winged helix DNA-binding domain"/>
    <property type="match status" value="1"/>
</dbReference>
<evidence type="ECO:0000313" key="3">
    <source>
        <dbReference type="Proteomes" id="UP000230551"/>
    </source>
</evidence>
<dbReference type="SUPFAM" id="SSF46785">
    <property type="entry name" value="Winged helix' DNA-binding domain"/>
    <property type="match status" value="1"/>
</dbReference>
<dbReference type="InterPro" id="IPR039422">
    <property type="entry name" value="MarR/SlyA-like"/>
</dbReference>
<organism evidence="2 3">
    <name type="scientific">Mycolicibacterium brumae</name>
    <dbReference type="NCBI Taxonomy" id="85968"/>
    <lineage>
        <taxon>Bacteria</taxon>
        <taxon>Bacillati</taxon>
        <taxon>Actinomycetota</taxon>
        <taxon>Actinomycetes</taxon>
        <taxon>Mycobacteriales</taxon>
        <taxon>Mycobacteriaceae</taxon>
        <taxon>Mycolicibacterium</taxon>
    </lineage>
</organism>
<sequence length="141" mass="15420">MGQLLIRLLAEFRTELAAPRAELGYGDIRNPHLQILGNLRMGGIRLTELAARAQLSPAAASELVNDLDALGYLTRRPDPADGRAKLIDLSPRGRQLMTDAGKRVAEIETRWGDLVGADRFADMRDTMQSLLDAVNPADSRA</sequence>
<protein>
    <submittedName>
        <fullName evidence="2">MarR family transcriptional regulator</fullName>
    </submittedName>
</protein>
<dbReference type="Pfam" id="PF12802">
    <property type="entry name" value="MarR_2"/>
    <property type="match status" value="1"/>
</dbReference>
<dbReference type="AlphaFoldDB" id="A0A2G5PD03"/>
<comment type="caution">
    <text evidence="2">The sequence shown here is derived from an EMBL/GenBank/DDBJ whole genome shotgun (WGS) entry which is preliminary data.</text>
</comment>
<reference evidence="2 3" key="1">
    <citation type="journal article" date="2017" name="Infect. Genet. Evol.">
        <title>The new phylogeny of the genus Mycobacterium: The old and the news.</title>
        <authorList>
            <person name="Tortoli E."/>
            <person name="Fedrizzi T."/>
            <person name="Meehan C.J."/>
            <person name="Trovato A."/>
            <person name="Grottola A."/>
            <person name="Giacobazzi E."/>
            <person name="Serpini G.F."/>
            <person name="Tagliazucchi S."/>
            <person name="Fabio A."/>
            <person name="Bettua C."/>
            <person name="Bertorelli R."/>
            <person name="Frascaro F."/>
            <person name="De Sanctis V."/>
            <person name="Pecorari M."/>
            <person name="Jousson O."/>
            <person name="Segata N."/>
            <person name="Cirillo D.M."/>
        </authorList>
    </citation>
    <scope>NUCLEOTIDE SEQUENCE [LARGE SCALE GENOMIC DNA]</scope>
    <source>
        <strain evidence="2 3">CIP1034565</strain>
    </source>
</reference>
<dbReference type="PROSITE" id="PS50995">
    <property type="entry name" value="HTH_MARR_2"/>
    <property type="match status" value="1"/>
</dbReference>
<dbReference type="STRING" id="85968.GCA_900073015_00067"/>
<dbReference type="InterPro" id="IPR036390">
    <property type="entry name" value="WH_DNA-bd_sf"/>
</dbReference>
<keyword evidence="3" id="KW-1185">Reference proteome</keyword>
<name>A0A2G5PD03_9MYCO</name>
<dbReference type="Proteomes" id="UP000230551">
    <property type="component" value="Unassembled WGS sequence"/>
</dbReference>
<dbReference type="OrthoDB" id="122135at2"/>
<dbReference type="EMBL" id="PDCN02000006">
    <property type="protein sequence ID" value="PIB76206.1"/>
    <property type="molecule type" value="Genomic_DNA"/>
</dbReference>
<evidence type="ECO:0000313" key="2">
    <source>
        <dbReference type="EMBL" id="PIB76206.1"/>
    </source>
</evidence>
<accession>A0A2G5PD03</accession>
<dbReference type="SMART" id="SM00347">
    <property type="entry name" value="HTH_MARR"/>
    <property type="match status" value="1"/>
</dbReference>
<dbReference type="PANTHER" id="PTHR33164">
    <property type="entry name" value="TRANSCRIPTIONAL REGULATOR, MARR FAMILY"/>
    <property type="match status" value="1"/>
</dbReference>
<gene>
    <name evidence="2" type="ORF">CQY22_007095</name>
</gene>
<feature type="domain" description="HTH marR-type" evidence="1">
    <location>
        <begin position="1"/>
        <end position="132"/>
    </location>
</feature>
<dbReference type="InterPro" id="IPR036388">
    <property type="entry name" value="WH-like_DNA-bd_sf"/>
</dbReference>
<dbReference type="GO" id="GO:0006950">
    <property type="term" value="P:response to stress"/>
    <property type="evidence" value="ECO:0007669"/>
    <property type="project" value="TreeGrafter"/>
</dbReference>
<proteinExistence type="predicted"/>
<evidence type="ECO:0000259" key="1">
    <source>
        <dbReference type="PROSITE" id="PS50995"/>
    </source>
</evidence>
<dbReference type="InterPro" id="IPR000835">
    <property type="entry name" value="HTH_MarR-typ"/>
</dbReference>